<keyword evidence="5" id="KW-0175">Coiled coil</keyword>
<gene>
    <name evidence="8" type="ORF">RIF29_09646</name>
</gene>
<evidence type="ECO:0000256" key="2">
    <source>
        <dbReference type="ARBA" id="ARBA00022692"/>
    </source>
</evidence>
<keyword evidence="4" id="KW-0472">Membrane</keyword>
<evidence type="ECO:0000256" key="3">
    <source>
        <dbReference type="ARBA" id="ARBA00022989"/>
    </source>
</evidence>
<evidence type="ECO:0000256" key="4">
    <source>
        <dbReference type="ARBA" id="ARBA00023136"/>
    </source>
</evidence>
<evidence type="ECO:0000256" key="1">
    <source>
        <dbReference type="ARBA" id="ARBA00004370"/>
    </source>
</evidence>
<evidence type="ECO:0000256" key="5">
    <source>
        <dbReference type="SAM" id="Coils"/>
    </source>
</evidence>
<evidence type="ECO:0000256" key="6">
    <source>
        <dbReference type="SAM" id="MobiDB-lite"/>
    </source>
</evidence>
<reference evidence="8 9" key="1">
    <citation type="submission" date="2024-01" db="EMBL/GenBank/DDBJ databases">
        <title>The genomes of 5 underutilized Papilionoideae crops provide insights into root nodulation and disease resistanc.</title>
        <authorList>
            <person name="Yuan L."/>
        </authorList>
    </citation>
    <scope>NUCLEOTIDE SEQUENCE [LARGE SCALE GENOMIC DNA]</scope>
    <source>
        <strain evidence="8">ZHUSHIDOU_FW_LH</strain>
        <tissue evidence="8">Leaf</tissue>
    </source>
</reference>
<evidence type="ECO:0000313" key="8">
    <source>
        <dbReference type="EMBL" id="KAK7281551.1"/>
    </source>
</evidence>
<dbReference type="GO" id="GO:0080115">
    <property type="term" value="F:myosin XI tail binding"/>
    <property type="evidence" value="ECO:0007669"/>
    <property type="project" value="UniProtKB-ARBA"/>
</dbReference>
<evidence type="ECO:0000259" key="7">
    <source>
        <dbReference type="PROSITE" id="PS51775"/>
    </source>
</evidence>
<dbReference type="EMBL" id="JAYWIO010000002">
    <property type="protein sequence ID" value="KAK7281551.1"/>
    <property type="molecule type" value="Genomic_DNA"/>
</dbReference>
<keyword evidence="3" id="KW-1133">Transmembrane helix</keyword>
<keyword evidence="2" id="KW-0812">Transmembrane</keyword>
<feature type="compositionally biased region" description="Polar residues" evidence="6">
    <location>
        <begin position="145"/>
        <end position="154"/>
    </location>
</feature>
<dbReference type="AlphaFoldDB" id="A0AAN9FUK9"/>
<dbReference type="GO" id="GO:0016020">
    <property type="term" value="C:membrane"/>
    <property type="evidence" value="ECO:0007669"/>
    <property type="project" value="UniProtKB-SubCell"/>
</dbReference>
<dbReference type="PANTHER" id="PTHR31422:SF1">
    <property type="entry name" value="GTD-BINDING DOMAIN-CONTAINING PROTEIN"/>
    <property type="match status" value="1"/>
</dbReference>
<dbReference type="PANTHER" id="PTHR31422">
    <property type="entry name" value="BNAANNG28530D PROTEIN"/>
    <property type="match status" value="1"/>
</dbReference>
<evidence type="ECO:0000313" key="9">
    <source>
        <dbReference type="Proteomes" id="UP001372338"/>
    </source>
</evidence>
<sequence length="466" mass="52541">MAETSTCSVMAQTQGEVAAMKETLHAQQQLLQKLCIELDQEREASATAASEALDMILRLQGEKAAVKMEASHYKRMAEEKIGHAEATVEIFEELLYQKDMEIASLEFQIQAYKQKLLSLGCDFSASEFEFPDDLLLNRVDQQNAENGQSSTVRRLNSLPPLPFKNSSRVPRIEERSSSPVPIPVSDMNSNVVEGSTDKKASPPTLDSYWEQIRKLDEKVKVISDCTEGEKSGSMFSKRGKYQIGRLPSSNLDKVIHDGSQDRKDIAHPPCPPNVHDVFEVPQTSENHKVSEHGRKRLVKWYSEVENRLTKPDPVSEGMFASHVKHDAEKRKGILRVQSEIKIPCPNDNDMMTITGQHGVGVDSSAQAQFQKLHQRIERLEREIISSREEIIHERDGEEQLRLLKGIQSQLTLIQSEMRSCKPKISTPKDDVSLRALQEIRGWDMLGLGWDMLGLAFGEILDCLCSF</sequence>
<comment type="caution">
    <text evidence="8">The sequence shown here is derived from an EMBL/GenBank/DDBJ whole genome shotgun (WGS) entry which is preliminary data.</text>
</comment>
<proteinExistence type="predicted"/>
<feature type="region of interest" description="Disordered" evidence="6">
    <location>
        <begin position="145"/>
        <end position="204"/>
    </location>
</feature>
<protein>
    <recommendedName>
        <fullName evidence="7">GTD-binding domain-containing protein</fullName>
    </recommendedName>
</protein>
<comment type="subcellular location">
    <subcellularLocation>
        <location evidence="1">Membrane</location>
    </subcellularLocation>
</comment>
<dbReference type="InterPro" id="IPR007656">
    <property type="entry name" value="GTD-bd"/>
</dbReference>
<feature type="coiled-coil region" evidence="5">
    <location>
        <begin position="362"/>
        <end position="389"/>
    </location>
</feature>
<organism evidence="8 9">
    <name type="scientific">Crotalaria pallida</name>
    <name type="common">Smooth rattlebox</name>
    <name type="synonym">Crotalaria striata</name>
    <dbReference type="NCBI Taxonomy" id="3830"/>
    <lineage>
        <taxon>Eukaryota</taxon>
        <taxon>Viridiplantae</taxon>
        <taxon>Streptophyta</taxon>
        <taxon>Embryophyta</taxon>
        <taxon>Tracheophyta</taxon>
        <taxon>Spermatophyta</taxon>
        <taxon>Magnoliopsida</taxon>
        <taxon>eudicotyledons</taxon>
        <taxon>Gunneridae</taxon>
        <taxon>Pentapetalae</taxon>
        <taxon>rosids</taxon>
        <taxon>fabids</taxon>
        <taxon>Fabales</taxon>
        <taxon>Fabaceae</taxon>
        <taxon>Papilionoideae</taxon>
        <taxon>50 kb inversion clade</taxon>
        <taxon>genistoids sensu lato</taxon>
        <taxon>core genistoids</taxon>
        <taxon>Crotalarieae</taxon>
        <taxon>Crotalaria</taxon>
    </lineage>
</organism>
<keyword evidence="9" id="KW-1185">Reference proteome</keyword>
<dbReference type="Pfam" id="PF04576">
    <property type="entry name" value="Zein-binding"/>
    <property type="match status" value="1"/>
</dbReference>
<accession>A0AAN9FUK9</accession>
<dbReference type="Proteomes" id="UP001372338">
    <property type="component" value="Unassembled WGS sequence"/>
</dbReference>
<name>A0AAN9FUK9_CROPI</name>
<dbReference type="PROSITE" id="PS51775">
    <property type="entry name" value="GTD_BINDING"/>
    <property type="match status" value="1"/>
</dbReference>
<feature type="domain" description="GTD-binding" evidence="7">
    <location>
        <begin position="15"/>
        <end position="113"/>
    </location>
</feature>